<name>A0A8C6K3J7_MELUD</name>
<dbReference type="Pfam" id="PF16188">
    <property type="entry name" value="Peptidase_M24_C"/>
    <property type="match status" value="1"/>
</dbReference>
<dbReference type="Pfam" id="PF00557">
    <property type="entry name" value="Peptidase_M24"/>
    <property type="match status" value="1"/>
</dbReference>
<evidence type="ECO:0000313" key="9">
    <source>
        <dbReference type="Proteomes" id="UP000694405"/>
    </source>
</evidence>
<accession>A0A8C6K3J7</accession>
<dbReference type="CDD" id="cd01085">
    <property type="entry name" value="APP"/>
    <property type="match status" value="1"/>
</dbReference>
<dbReference type="PANTHER" id="PTHR43763">
    <property type="entry name" value="XAA-PRO AMINOPEPTIDASE 1"/>
    <property type="match status" value="1"/>
</dbReference>
<dbReference type="InterPro" id="IPR050422">
    <property type="entry name" value="X-Pro_aminopeptidase_P"/>
</dbReference>
<dbReference type="SUPFAM" id="SSF55920">
    <property type="entry name" value="Creatinase/aminopeptidase"/>
    <property type="match status" value="1"/>
</dbReference>
<accession>A0A8V5HFP6</accession>
<gene>
    <name evidence="8" type="primary">LOC101874849</name>
</gene>
<dbReference type="InterPro" id="IPR000994">
    <property type="entry name" value="Pept_M24"/>
</dbReference>
<keyword evidence="9" id="KW-1185">Reference proteome</keyword>
<dbReference type="InterPro" id="IPR032416">
    <property type="entry name" value="Peptidase_M24_C"/>
</dbReference>
<feature type="domain" description="Creatinase N-terminal" evidence="6">
    <location>
        <begin position="27"/>
        <end position="150"/>
    </location>
</feature>
<feature type="domain" description="Peptidase M24" evidence="5">
    <location>
        <begin position="380"/>
        <end position="582"/>
    </location>
</feature>
<dbReference type="Gene3D" id="3.40.350.10">
    <property type="entry name" value="Creatinase/prolidase N-terminal domain"/>
    <property type="match status" value="2"/>
</dbReference>
<dbReference type="InterPro" id="IPR036005">
    <property type="entry name" value="Creatinase/aminopeptidase-like"/>
</dbReference>
<evidence type="ECO:0000259" key="5">
    <source>
        <dbReference type="Pfam" id="PF00557"/>
    </source>
</evidence>
<evidence type="ECO:0000259" key="6">
    <source>
        <dbReference type="Pfam" id="PF01321"/>
    </source>
</evidence>
<reference evidence="8" key="2">
    <citation type="submission" date="2025-08" db="UniProtKB">
        <authorList>
            <consortium name="Ensembl"/>
        </authorList>
    </citation>
    <scope>IDENTIFICATION</scope>
</reference>
<keyword evidence="3" id="KW-0378">Hydrolase</keyword>
<dbReference type="Pfam" id="PF16189">
    <property type="entry name" value="Creatinase_N_2"/>
    <property type="match status" value="1"/>
</dbReference>
<reference evidence="8" key="3">
    <citation type="submission" date="2025-09" db="UniProtKB">
        <authorList>
            <consortium name="Ensembl"/>
        </authorList>
    </citation>
    <scope>IDENTIFICATION</scope>
</reference>
<dbReference type="Proteomes" id="UP000694405">
    <property type="component" value="Chromosome 6"/>
</dbReference>
<evidence type="ECO:0000256" key="4">
    <source>
        <dbReference type="SAM" id="MobiDB-lite"/>
    </source>
</evidence>
<dbReference type="GO" id="GO:0046872">
    <property type="term" value="F:metal ion binding"/>
    <property type="evidence" value="ECO:0007669"/>
    <property type="project" value="UniProtKB-KW"/>
</dbReference>
<dbReference type="SUPFAM" id="SSF53092">
    <property type="entry name" value="Creatinase/prolidase N-terminal domain"/>
    <property type="match status" value="1"/>
</dbReference>
<organism evidence="8 9">
    <name type="scientific">Melopsittacus undulatus</name>
    <name type="common">Budgerigar</name>
    <name type="synonym">Psittacus undulatus</name>
    <dbReference type="NCBI Taxonomy" id="13146"/>
    <lineage>
        <taxon>Eukaryota</taxon>
        <taxon>Metazoa</taxon>
        <taxon>Chordata</taxon>
        <taxon>Craniata</taxon>
        <taxon>Vertebrata</taxon>
        <taxon>Euteleostomi</taxon>
        <taxon>Archelosauria</taxon>
        <taxon>Archosauria</taxon>
        <taxon>Dinosauria</taxon>
        <taxon>Saurischia</taxon>
        <taxon>Theropoda</taxon>
        <taxon>Coelurosauria</taxon>
        <taxon>Aves</taxon>
        <taxon>Neognathae</taxon>
        <taxon>Neoaves</taxon>
        <taxon>Telluraves</taxon>
        <taxon>Australaves</taxon>
        <taxon>Psittaciformes</taxon>
        <taxon>Psittaculidae</taxon>
        <taxon>Melopsittacus</taxon>
    </lineage>
</organism>
<dbReference type="AlphaFoldDB" id="A0A8C6K3J7"/>
<reference evidence="8" key="1">
    <citation type="submission" date="2020-03" db="EMBL/GenBank/DDBJ databases">
        <title>Melopsittacus undulatus (budgerigar) genome, bMelUnd1, maternal haplotype with Z.</title>
        <authorList>
            <person name="Gedman G."/>
            <person name="Mountcastle J."/>
            <person name="Haase B."/>
            <person name="Formenti G."/>
            <person name="Wright T."/>
            <person name="Apodaca J."/>
            <person name="Pelan S."/>
            <person name="Chow W."/>
            <person name="Rhie A."/>
            <person name="Howe K."/>
            <person name="Fedrigo O."/>
            <person name="Jarvis E.D."/>
        </authorList>
    </citation>
    <scope>NUCLEOTIDE SEQUENCE [LARGE SCALE GENOMIC DNA]</scope>
</reference>
<dbReference type="Gene3D" id="3.90.230.10">
    <property type="entry name" value="Creatinase/methionine aminopeptidase superfamily"/>
    <property type="match status" value="1"/>
</dbReference>
<sequence>YRGGTDIRDCSTDPPYLPPTATDTTARVAALRDAMRALGVQAYVVPATDAHMSEYISSRDARLGWLTGFTGSAGTGVVTQDKAALWTDSRYWTQAERQLDCNWELQRTTSIESIRMWILEVVPVGGNISLDPFLFSIDTWNSYRQALQGSGRILFPIETNLVDQVWGDQRPAAASSEIYSLPEEFTGSSWQEKVTRIRQEMEQHVRHPTAVLLCSAMVGCCGGFCGGCRGGCCVGTMVGAVVGSAVGAMVGAVWGLEVLFPSGLFNLRGNDIPYNPVFYSYTLLTNTSISLFVGERRLAAAARSSLRAGCPGPLCVELQEYEQAPDHLRQYVQGNVTVWLGTEYTTYGLYSLIPQEKLLADRYSPVMLAKAVKNTREQDLLRAAHVRDAVAVIQYLLWLEKTVPRGEVNEFSGAQRMDALRQSEHSCGPSFQSISASGLNAALAHYSPSNGSSRQLSVDEMYLADTGGQYLDGTTDITRTVHWGMPTPLQKEAYTRVLMGNIDLSRLVFPPNTAGRVIESFARRPLWEVGLNYGHGTGHGIGNFLSVHEWLSSHQAPFWPPEPGYYQDGEFGIRIEDVALVVEAQTEKPFLTFEVVSLVPYDRNLIDISLLSPEQIRYLNTYYESIRARVGQELQRQQLQEEYDWLHRSTEPFPLGRATATTATSSMGVLALPMLLSALLPGLQS</sequence>
<dbReference type="InterPro" id="IPR000587">
    <property type="entry name" value="Creatinase_N"/>
</dbReference>
<evidence type="ECO:0000256" key="1">
    <source>
        <dbReference type="ARBA" id="ARBA00008766"/>
    </source>
</evidence>
<dbReference type="InterPro" id="IPR033740">
    <property type="entry name" value="Pept_M24B"/>
</dbReference>
<protein>
    <submittedName>
        <fullName evidence="8">Uncharacterized protein</fullName>
    </submittedName>
</protein>
<dbReference type="FunFam" id="3.40.350.10:FF:000003">
    <property type="entry name" value="Xaa-pro aminopeptidase P"/>
    <property type="match status" value="1"/>
</dbReference>
<evidence type="ECO:0000256" key="3">
    <source>
        <dbReference type="ARBA" id="ARBA00022801"/>
    </source>
</evidence>
<dbReference type="Ensembl" id="ENSMUNT00000022552.2">
    <property type="protein sequence ID" value="ENSMUNP00000019670.2"/>
    <property type="gene ID" value="ENSMUNG00000015035.2"/>
</dbReference>
<feature type="region of interest" description="Disordered" evidence="4">
    <location>
        <begin position="1"/>
        <end position="21"/>
    </location>
</feature>
<dbReference type="PANTHER" id="PTHR43763:SF4">
    <property type="entry name" value="XAA-PRO AMINOPEPTIDASE 2"/>
    <property type="match status" value="1"/>
</dbReference>
<comment type="similarity">
    <text evidence="1">Belongs to the peptidase M24B family.</text>
</comment>
<evidence type="ECO:0000313" key="8">
    <source>
        <dbReference type="Ensembl" id="ENSMUNP00000019670.2"/>
    </source>
</evidence>
<dbReference type="FunFam" id="3.90.230.10:FF:000009">
    <property type="entry name" value="xaa-Pro aminopeptidase 2"/>
    <property type="match status" value="1"/>
</dbReference>
<dbReference type="GO" id="GO:0070006">
    <property type="term" value="F:metalloaminopeptidase activity"/>
    <property type="evidence" value="ECO:0007669"/>
    <property type="project" value="InterPro"/>
</dbReference>
<feature type="domain" description="Peptidase M24 C-terminal" evidence="7">
    <location>
        <begin position="589"/>
        <end position="653"/>
    </location>
</feature>
<evidence type="ECO:0000256" key="2">
    <source>
        <dbReference type="ARBA" id="ARBA00022723"/>
    </source>
</evidence>
<evidence type="ECO:0000259" key="7">
    <source>
        <dbReference type="Pfam" id="PF16188"/>
    </source>
</evidence>
<proteinExistence type="inferred from homology"/>
<feature type="compositionally biased region" description="Basic and acidic residues" evidence="4">
    <location>
        <begin position="1"/>
        <end position="11"/>
    </location>
</feature>
<keyword evidence="2" id="KW-0479">Metal-binding</keyword>
<dbReference type="Pfam" id="PF01321">
    <property type="entry name" value="Creatinase_N"/>
    <property type="match status" value="1"/>
</dbReference>
<dbReference type="InterPro" id="IPR029149">
    <property type="entry name" value="Creatin/AminoP/Spt16_N"/>
</dbReference>